<gene>
    <name evidence="6" type="ordered locus">Hore_04450</name>
</gene>
<dbReference type="InterPro" id="IPR000055">
    <property type="entry name" value="Restrct_endonuc_typeI_TRD"/>
</dbReference>
<dbReference type="InterPro" id="IPR044946">
    <property type="entry name" value="Restrct_endonuc_typeI_TRD_sf"/>
</dbReference>
<accession>B8D1X6</accession>
<dbReference type="InterPro" id="IPR052021">
    <property type="entry name" value="Type-I_RS_S_subunit"/>
</dbReference>
<keyword evidence="4" id="KW-0175">Coiled coil</keyword>
<dbReference type="EMBL" id="CP001098">
    <property type="protein sequence ID" value="ACL69203.1"/>
    <property type="molecule type" value="Genomic_DNA"/>
</dbReference>
<dbReference type="eggNOG" id="COG0732">
    <property type="taxonomic scope" value="Bacteria"/>
</dbReference>
<evidence type="ECO:0000256" key="4">
    <source>
        <dbReference type="SAM" id="Coils"/>
    </source>
</evidence>
<evidence type="ECO:0000256" key="3">
    <source>
        <dbReference type="ARBA" id="ARBA00023125"/>
    </source>
</evidence>
<dbReference type="SUPFAM" id="SSF116734">
    <property type="entry name" value="DNA methylase specificity domain"/>
    <property type="match status" value="2"/>
</dbReference>
<dbReference type="GO" id="GO:0003677">
    <property type="term" value="F:DNA binding"/>
    <property type="evidence" value="ECO:0007669"/>
    <property type="project" value="UniProtKB-KW"/>
</dbReference>
<feature type="domain" description="Type I restriction modification DNA specificity" evidence="5">
    <location>
        <begin position="231"/>
        <end position="398"/>
    </location>
</feature>
<dbReference type="CDD" id="cd17275">
    <property type="entry name" value="RMtype1_S_MjaORF132P-TRD1-CR1_like"/>
    <property type="match status" value="1"/>
</dbReference>
<keyword evidence="2" id="KW-0680">Restriction system</keyword>
<dbReference type="AlphaFoldDB" id="B8D1X6"/>
<evidence type="ECO:0000256" key="2">
    <source>
        <dbReference type="ARBA" id="ARBA00022747"/>
    </source>
</evidence>
<comment type="similarity">
    <text evidence="1">Belongs to the type-I restriction system S methylase family.</text>
</comment>
<keyword evidence="7" id="KW-1185">Reference proteome</keyword>
<keyword evidence="3" id="KW-0238">DNA-binding</keyword>
<dbReference type="Gene3D" id="3.90.220.20">
    <property type="entry name" value="DNA methylase specificity domains"/>
    <property type="match status" value="2"/>
</dbReference>
<dbReference type="Proteomes" id="UP000000719">
    <property type="component" value="Chromosome"/>
</dbReference>
<feature type="coiled-coil region" evidence="4">
    <location>
        <begin position="380"/>
        <end position="407"/>
    </location>
</feature>
<evidence type="ECO:0000313" key="7">
    <source>
        <dbReference type="Proteomes" id="UP000000719"/>
    </source>
</evidence>
<feature type="domain" description="Type I restriction modification DNA specificity" evidence="5">
    <location>
        <begin position="19"/>
        <end position="189"/>
    </location>
</feature>
<dbReference type="KEGG" id="hor:Hore_04450"/>
<dbReference type="STRING" id="373903.Hore_04450"/>
<dbReference type="PANTHER" id="PTHR30408">
    <property type="entry name" value="TYPE-1 RESTRICTION ENZYME ECOKI SPECIFICITY PROTEIN"/>
    <property type="match status" value="1"/>
</dbReference>
<reference evidence="6 7" key="1">
    <citation type="journal article" date="2009" name="PLoS ONE">
        <title>Genome analysis of the anaerobic thermohalophilic bacterium Halothermothrix orenii.</title>
        <authorList>
            <person name="Mavromatis K."/>
            <person name="Ivanova N."/>
            <person name="Anderson I."/>
            <person name="Lykidis A."/>
            <person name="Hooper S.D."/>
            <person name="Sun H."/>
            <person name="Kunin V."/>
            <person name="Lapidus A."/>
            <person name="Hugenholtz P."/>
            <person name="Patel B."/>
            <person name="Kyrpides N.C."/>
        </authorList>
    </citation>
    <scope>NUCLEOTIDE SEQUENCE [LARGE SCALE GENOMIC DNA]</scope>
    <source>
        <strain evidence="7">H 168 / OCM 544 / DSM 9562</strain>
    </source>
</reference>
<organism evidence="6 7">
    <name type="scientific">Halothermothrix orenii (strain H 168 / OCM 544 / DSM 9562)</name>
    <dbReference type="NCBI Taxonomy" id="373903"/>
    <lineage>
        <taxon>Bacteria</taxon>
        <taxon>Bacillati</taxon>
        <taxon>Bacillota</taxon>
        <taxon>Clostridia</taxon>
        <taxon>Halanaerobiales</taxon>
        <taxon>Halothermotrichaceae</taxon>
        <taxon>Halothermothrix</taxon>
    </lineage>
</organism>
<dbReference type="HOGENOM" id="CLU_021095_10_3_9"/>
<dbReference type="PANTHER" id="PTHR30408:SF12">
    <property type="entry name" value="TYPE I RESTRICTION ENZYME MJAVIII SPECIFICITY SUBUNIT"/>
    <property type="match status" value="1"/>
</dbReference>
<evidence type="ECO:0000259" key="5">
    <source>
        <dbReference type="Pfam" id="PF01420"/>
    </source>
</evidence>
<protein>
    <submittedName>
        <fullName evidence="6">Restriction modification system DNA specificity domain protein</fullName>
    </submittedName>
</protein>
<dbReference type="Pfam" id="PF01420">
    <property type="entry name" value="Methylase_S"/>
    <property type="match status" value="2"/>
</dbReference>
<evidence type="ECO:0000313" key="6">
    <source>
        <dbReference type="EMBL" id="ACL69203.1"/>
    </source>
</evidence>
<name>B8D1X6_HALOH</name>
<evidence type="ECO:0000256" key="1">
    <source>
        <dbReference type="ARBA" id="ARBA00010923"/>
    </source>
</evidence>
<dbReference type="Gene3D" id="1.10.287.1120">
    <property type="entry name" value="Bipartite methylase S protein"/>
    <property type="match status" value="1"/>
</dbReference>
<dbReference type="REBASE" id="19948">
    <property type="entry name" value="S.HorHORF4440P"/>
</dbReference>
<sequence length="422" mass="48041">MIKDGYKEVRIGPKKYHIPKEWEFRNFGLISKYIKAGGTPKADKKEYYGGEILFVKIEDMTKNGKYIYNTKSTITEDGLKNSSAWIVPKKSLLLSMYGSYGKVSINKVELATNQAILGIIPSEEVNLDYLYYFSLGCLKPYFKSLVKATTQANLTKQIVNNTPVLSPPLPEQKKIAAILSTVDKAIEKTDEIIEKSKELKKGLMQQLLTKGIGHSEFKEVRIGTKKIKIPVVWTLIKFGEVFKKRNEKANVEKEYKYVGLEHLGTGEINLLGYDRNGNNKSSKRLFKSGDILYGKLRPYLKKAAITDFDGICSTDIIPIYATKKSVNNYLIYLVHSKMFVDFAVSTMEGTNLPRTSWRVIKNLIIPLPPLQEQKKIASILSSVDEKIQKEQEYREKLEELKKGLMQKLLTGEVRVKVEDEEV</sequence>
<proteinExistence type="inferred from homology"/>
<dbReference type="GO" id="GO:0009307">
    <property type="term" value="P:DNA restriction-modification system"/>
    <property type="evidence" value="ECO:0007669"/>
    <property type="project" value="UniProtKB-KW"/>
</dbReference>